<evidence type="ECO:0000313" key="4">
    <source>
        <dbReference type="Proteomes" id="UP000042394"/>
    </source>
</evidence>
<sequence length="213" mass="23707">MQFVDDEVRDHGFHMQRHRCGNRPAANMDLHRFVVNVRHIADFLHFGDAAAGADIGLNNAQAAVFQERTVSPAPVNTFASRQWNIDLIGNLLHLRGVQRHDRLFVVEDAQFFDHAAKLNRRGGIRKGMHFGDDIHIRADCIANGGHTVVAQTQDFIGERPVEVLLVPVAVAIHCDGIHFYCVIAFADGGQCRLCILLRLGQHIFIAAVPPTKL</sequence>
<evidence type="ECO:0000313" key="1">
    <source>
        <dbReference type="EMBL" id="CNU32572.1"/>
    </source>
</evidence>
<dbReference type="AlphaFoldDB" id="A0A655CUU0"/>
<proteinExistence type="predicted"/>
<evidence type="ECO:0000313" key="3">
    <source>
        <dbReference type="Proteomes" id="UP000039541"/>
    </source>
</evidence>
<protein>
    <submittedName>
        <fullName evidence="1">Uncharacterized protein</fullName>
    </submittedName>
</protein>
<reference evidence="3 4" key="1">
    <citation type="submission" date="2015-03" db="EMBL/GenBank/DDBJ databases">
        <authorList>
            <consortium name="Pathogen Informatics"/>
        </authorList>
    </citation>
    <scope>NUCLEOTIDE SEQUENCE [LARGE SCALE GENOMIC DNA]</scope>
    <source>
        <strain evidence="2 3">3476</strain>
        <strain evidence="1 4">D4891</strain>
    </source>
</reference>
<dbReference type="EMBL" id="CQPC01000064">
    <property type="protein sequence ID" value="CNU89703.1"/>
    <property type="molecule type" value="Genomic_DNA"/>
</dbReference>
<name>A0A655CUU0_SALET</name>
<dbReference type="Proteomes" id="UP000039541">
    <property type="component" value="Unassembled WGS sequence"/>
</dbReference>
<gene>
    <name evidence="2" type="ORF">ERS008202_03795</name>
    <name evidence="1" type="ORF">ERS008207_02423</name>
</gene>
<accession>A0A655CUU0</accession>
<evidence type="ECO:0000313" key="2">
    <source>
        <dbReference type="EMBL" id="CNU89703.1"/>
    </source>
</evidence>
<dbReference type="EMBL" id="CQPD01000022">
    <property type="protein sequence ID" value="CNU32572.1"/>
    <property type="molecule type" value="Genomic_DNA"/>
</dbReference>
<dbReference type="Proteomes" id="UP000042394">
    <property type="component" value="Unassembled WGS sequence"/>
</dbReference>
<organism evidence="1 4">
    <name type="scientific">Salmonella enterica subsp. enterica serovar Bovismorbificans</name>
    <dbReference type="NCBI Taxonomy" id="58097"/>
    <lineage>
        <taxon>Bacteria</taxon>
        <taxon>Pseudomonadati</taxon>
        <taxon>Pseudomonadota</taxon>
        <taxon>Gammaproteobacteria</taxon>
        <taxon>Enterobacterales</taxon>
        <taxon>Enterobacteriaceae</taxon>
        <taxon>Salmonella</taxon>
    </lineage>
</organism>